<comment type="caution">
    <text evidence="3">The sequence shown here is derived from an EMBL/GenBank/DDBJ whole genome shotgun (WGS) entry which is preliminary data.</text>
</comment>
<dbReference type="Proteomes" id="UP000638648">
    <property type="component" value="Unassembled WGS sequence"/>
</dbReference>
<organism evidence="3 4">
    <name type="scientific">Actinopolymorpha pittospori</name>
    <dbReference type="NCBI Taxonomy" id="648752"/>
    <lineage>
        <taxon>Bacteria</taxon>
        <taxon>Bacillati</taxon>
        <taxon>Actinomycetota</taxon>
        <taxon>Actinomycetes</taxon>
        <taxon>Propionibacteriales</taxon>
        <taxon>Actinopolymorphaceae</taxon>
        <taxon>Actinopolymorpha</taxon>
    </lineage>
</organism>
<dbReference type="Pfam" id="PF18726">
    <property type="entry name" value="HEPN_SAV_6107"/>
    <property type="match status" value="1"/>
</dbReference>
<name>A0A927N8D5_9ACTN</name>
<evidence type="ECO:0000313" key="3">
    <source>
        <dbReference type="EMBL" id="MBE1610842.1"/>
    </source>
</evidence>
<reference evidence="3" key="1">
    <citation type="submission" date="2020-10" db="EMBL/GenBank/DDBJ databases">
        <title>Sequencing the genomes of 1000 actinobacteria strains.</title>
        <authorList>
            <person name="Klenk H.-P."/>
        </authorList>
    </citation>
    <scope>NUCLEOTIDE SEQUENCE</scope>
    <source>
        <strain evidence="3">DSM 45354</strain>
    </source>
</reference>
<feature type="region of interest" description="Disordered" evidence="1">
    <location>
        <begin position="136"/>
        <end position="164"/>
    </location>
</feature>
<feature type="domain" description="SAV-6107-like HEPN" evidence="2">
    <location>
        <begin position="31"/>
        <end position="127"/>
    </location>
</feature>
<dbReference type="RefSeq" id="WP_192754155.1">
    <property type="nucleotide sequence ID" value="NZ_BAABJL010000250.1"/>
</dbReference>
<protein>
    <recommendedName>
        <fullName evidence="2">SAV-6107-like HEPN domain-containing protein</fullName>
    </recommendedName>
</protein>
<sequence length="164" mass="17377">MRTQRSTSFQAPLGPSVFVSLERARASLAEARMAATPAERYAAAHVAALRTAAAVLAARARPSPRRGQRDAWTLLTRVAPELGEWSAFFAAGAGKRAAAEAGLSGAVTVREADDLLRDADRFLVVVEALLELPHQQALPHHSDPGEHGHPGYDALRSRDPGAAA</sequence>
<proteinExistence type="predicted"/>
<accession>A0A927N8D5</accession>
<evidence type="ECO:0000313" key="4">
    <source>
        <dbReference type="Proteomes" id="UP000638648"/>
    </source>
</evidence>
<dbReference type="EMBL" id="JADBEM010000001">
    <property type="protein sequence ID" value="MBE1610842.1"/>
    <property type="molecule type" value="Genomic_DNA"/>
</dbReference>
<dbReference type="InterPro" id="IPR040891">
    <property type="entry name" value="HEPN_SAV_6107"/>
</dbReference>
<keyword evidence="4" id="KW-1185">Reference proteome</keyword>
<gene>
    <name evidence="3" type="ORF">HEB94_007690</name>
</gene>
<evidence type="ECO:0000259" key="2">
    <source>
        <dbReference type="Pfam" id="PF18726"/>
    </source>
</evidence>
<dbReference type="AlphaFoldDB" id="A0A927N8D5"/>
<evidence type="ECO:0000256" key="1">
    <source>
        <dbReference type="SAM" id="MobiDB-lite"/>
    </source>
</evidence>
<feature type="compositionally biased region" description="Basic and acidic residues" evidence="1">
    <location>
        <begin position="140"/>
        <end position="164"/>
    </location>
</feature>